<dbReference type="EMBL" id="JANVFT010000015">
    <property type="protein sequence ID" value="KAJ4498501.1"/>
    <property type="molecule type" value="Genomic_DNA"/>
</dbReference>
<keyword evidence="1" id="KW-0175">Coiled coil</keyword>
<evidence type="ECO:0000256" key="1">
    <source>
        <dbReference type="SAM" id="Coils"/>
    </source>
</evidence>
<evidence type="ECO:0000313" key="3">
    <source>
        <dbReference type="EMBL" id="KAJ4498501.1"/>
    </source>
</evidence>
<name>A0ABQ8VQ37_9AGAR</name>
<feature type="region of interest" description="Disordered" evidence="2">
    <location>
        <begin position="143"/>
        <end position="167"/>
    </location>
</feature>
<reference evidence="3" key="1">
    <citation type="submission" date="2022-08" db="EMBL/GenBank/DDBJ databases">
        <title>A Global Phylogenomic Analysis of the Shiitake Genus Lentinula.</title>
        <authorList>
            <consortium name="DOE Joint Genome Institute"/>
            <person name="Sierra-Patev S."/>
            <person name="Min B."/>
            <person name="Naranjo-Ortiz M."/>
            <person name="Looney B."/>
            <person name="Konkel Z."/>
            <person name="Slot J.C."/>
            <person name="Sakamoto Y."/>
            <person name="Steenwyk J.L."/>
            <person name="Rokas A."/>
            <person name="Carro J."/>
            <person name="Camarero S."/>
            <person name="Ferreira P."/>
            <person name="Molpeceres G."/>
            <person name="Ruiz-Duenas F.J."/>
            <person name="Serrano A."/>
            <person name="Henrissat B."/>
            <person name="Drula E."/>
            <person name="Hughes K.W."/>
            <person name="Mata J.L."/>
            <person name="Ishikawa N.K."/>
            <person name="Vargas-Isla R."/>
            <person name="Ushijima S."/>
            <person name="Smith C.A."/>
            <person name="Ahrendt S."/>
            <person name="Andreopoulos W."/>
            <person name="He G."/>
            <person name="Labutti K."/>
            <person name="Lipzen A."/>
            <person name="Ng V."/>
            <person name="Riley R."/>
            <person name="Sandor L."/>
            <person name="Barry K."/>
            <person name="Martinez A.T."/>
            <person name="Xiao Y."/>
            <person name="Gibbons J.G."/>
            <person name="Terashima K."/>
            <person name="Grigoriev I.V."/>
            <person name="Hibbett D.S."/>
        </authorList>
    </citation>
    <scope>NUCLEOTIDE SEQUENCE</scope>
    <source>
        <strain evidence="3">RHP3577 ss4</strain>
    </source>
</reference>
<evidence type="ECO:0000256" key="2">
    <source>
        <dbReference type="SAM" id="MobiDB-lite"/>
    </source>
</evidence>
<proteinExistence type="predicted"/>
<feature type="region of interest" description="Disordered" evidence="2">
    <location>
        <begin position="90"/>
        <end position="118"/>
    </location>
</feature>
<sequence>MVQNRKLKAATSEQLEARRIINAKHYAQNREKITAHRRKKYQDDMAKAALKEYQESKRIKKKRKAALKEAEQKLKESYLRIRNQEIKKKAVTHESPLEDDDPCELSPTRPTTHEKSAISVKVNYSKTRQDASIPPHARRVKDKQLTPMKRKRSPAITDSDEFNPHHLPLRTKECETSRSIPMTSPLVRTSSLPPSSVPSSPISRIVDHSRHGSSSNFTPLMPFIVTRLNFSLAEARGIYAKFKLLCGESRSKFFKPLYDDFLVTHELEKADAMETEIKLLCSTMEIRREQINTYAKPCDEDVVDEVLGYIWKDTLRDELEPETGTIHRLLKT</sequence>
<protein>
    <submittedName>
        <fullName evidence="3">Uncharacterized protein</fullName>
    </submittedName>
</protein>
<dbReference type="Proteomes" id="UP001150217">
    <property type="component" value="Unassembled WGS sequence"/>
</dbReference>
<keyword evidence="4" id="KW-1185">Reference proteome</keyword>
<gene>
    <name evidence="3" type="ORF">C8R41DRAFT_916382</name>
</gene>
<accession>A0ABQ8VQ37</accession>
<feature type="coiled-coil region" evidence="1">
    <location>
        <begin position="50"/>
        <end position="87"/>
    </location>
</feature>
<evidence type="ECO:0000313" key="4">
    <source>
        <dbReference type="Proteomes" id="UP001150217"/>
    </source>
</evidence>
<comment type="caution">
    <text evidence="3">The sequence shown here is derived from an EMBL/GenBank/DDBJ whole genome shotgun (WGS) entry which is preliminary data.</text>
</comment>
<organism evidence="3 4">
    <name type="scientific">Lentinula lateritia</name>
    <dbReference type="NCBI Taxonomy" id="40482"/>
    <lineage>
        <taxon>Eukaryota</taxon>
        <taxon>Fungi</taxon>
        <taxon>Dikarya</taxon>
        <taxon>Basidiomycota</taxon>
        <taxon>Agaricomycotina</taxon>
        <taxon>Agaricomycetes</taxon>
        <taxon>Agaricomycetidae</taxon>
        <taxon>Agaricales</taxon>
        <taxon>Marasmiineae</taxon>
        <taxon>Omphalotaceae</taxon>
        <taxon>Lentinula</taxon>
    </lineage>
</organism>